<feature type="transmembrane region" description="Helical" evidence="16">
    <location>
        <begin position="99"/>
        <end position="119"/>
    </location>
</feature>
<comment type="cofactor">
    <cofactor evidence="1">
        <name>heme</name>
        <dbReference type="ChEBI" id="CHEBI:30413"/>
    </cofactor>
</comment>
<dbReference type="EMBL" id="JANFFA010000003">
    <property type="protein sequence ID" value="MDQ2094698.1"/>
    <property type="molecule type" value="Genomic_DNA"/>
</dbReference>
<feature type="transmembrane region" description="Helical" evidence="16">
    <location>
        <begin position="59"/>
        <end position="79"/>
    </location>
</feature>
<keyword evidence="10 16" id="KW-0812">Transmembrane</keyword>
<dbReference type="InterPro" id="IPR014312">
    <property type="entry name" value="Succ_DH_anchor"/>
</dbReference>
<dbReference type="GO" id="GO:0046872">
    <property type="term" value="F:metal ion binding"/>
    <property type="evidence" value="ECO:0007669"/>
    <property type="project" value="UniProtKB-KW"/>
</dbReference>
<feature type="transmembrane region" description="Helical" evidence="16">
    <location>
        <begin position="24"/>
        <end position="47"/>
    </location>
</feature>
<reference evidence="17" key="1">
    <citation type="submission" date="2022-07" db="EMBL/GenBank/DDBJ databases">
        <authorList>
            <person name="Otstavnykh N."/>
            <person name="Isaeva M."/>
            <person name="Bystritskaya E."/>
        </authorList>
    </citation>
    <scope>NUCLEOTIDE SEQUENCE</scope>
    <source>
        <strain evidence="17">10Alg 79</strain>
    </source>
</reference>
<comment type="subcellular location">
    <subcellularLocation>
        <location evidence="3">Membrane</location>
        <topology evidence="3">Multi-pass membrane protein</topology>
    </subcellularLocation>
</comment>
<evidence type="ECO:0000256" key="1">
    <source>
        <dbReference type="ARBA" id="ARBA00001971"/>
    </source>
</evidence>
<comment type="pathway">
    <text evidence="4">Carbohydrate metabolism; tricarboxylic acid cycle.</text>
</comment>
<dbReference type="Proteomes" id="UP001227162">
    <property type="component" value="Unassembled WGS sequence"/>
</dbReference>
<organism evidence="17 18">
    <name type="scientific">Rhodalgimonas zhirmunskyi</name>
    <dbReference type="NCBI Taxonomy" id="2964767"/>
    <lineage>
        <taxon>Bacteria</taxon>
        <taxon>Pseudomonadati</taxon>
        <taxon>Pseudomonadota</taxon>
        <taxon>Alphaproteobacteria</taxon>
        <taxon>Rhodobacterales</taxon>
        <taxon>Roseobacteraceae</taxon>
        <taxon>Rhodalgimonas</taxon>
    </lineage>
</organism>
<dbReference type="InterPro" id="IPR034804">
    <property type="entry name" value="SQR/QFR_C/D"/>
</dbReference>
<sequence>MRYLTDRKRAEGKGASGTGTEHHWFMQVSAVGLAFLIPTFLFIVGSALGQGREAVLETFANPFVAILTGLTLYVSMVHFNKGAQMMIEDYWSGSLRKGLIMFVIGLSYTIIATGLFALAKIAL</sequence>
<evidence type="ECO:0000256" key="5">
    <source>
        <dbReference type="ARBA" id="ARBA00011558"/>
    </source>
</evidence>
<dbReference type="GO" id="GO:0020037">
    <property type="term" value="F:heme binding"/>
    <property type="evidence" value="ECO:0007669"/>
    <property type="project" value="InterPro"/>
</dbReference>
<evidence type="ECO:0000313" key="17">
    <source>
        <dbReference type="EMBL" id="MDQ2094698.1"/>
    </source>
</evidence>
<keyword evidence="14" id="KW-0408">Iron</keyword>
<dbReference type="SUPFAM" id="SSF81343">
    <property type="entry name" value="Fumarate reductase respiratory complex transmembrane subunits"/>
    <property type="match status" value="1"/>
</dbReference>
<evidence type="ECO:0000256" key="16">
    <source>
        <dbReference type="SAM" id="Phobius"/>
    </source>
</evidence>
<dbReference type="GO" id="GO:0016020">
    <property type="term" value="C:membrane"/>
    <property type="evidence" value="ECO:0007669"/>
    <property type="project" value="UniProtKB-SubCell"/>
</dbReference>
<evidence type="ECO:0000256" key="9">
    <source>
        <dbReference type="ARBA" id="ARBA00022617"/>
    </source>
</evidence>
<evidence type="ECO:0000256" key="8">
    <source>
        <dbReference type="ARBA" id="ARBA00022532"/>
    </source>
</evidence>
<evidence type="ECO:0000256" key="12">
    <source>
        <dbReference type="ARBA" id="ARBA00022982"/>
    </source>
</evidence>
<evidence type="ECO:0000256" key="2">
    <source>
        <dbReference type="ARBA" id="ARBA00004050"/>
    </source>
</evidence>
<keyword evidence="7" id="KW-0813">Transport</keyword>
<protein>
    <recommendedName>
        <fullName evidence="6">Succinate dehydrogenase hydrophobic membrane anchor subunit</fullName>
    </recommendedName>
</protein>
<dbReference type="CDD" id="cd03495">
    <property type="entry name" value="SQR_TypeC_SdhD_like"/>
    <property type="match status" value="1"/>
</dbReference>
<evidence type="ECO:0000256" key="3">
    <source>
        <dbReference type="ARBA" id="ARBA00004141"/>
    </source>
</evidence>
<dbReference type="Pfam" id="PF01127">
    <property type="entry name" value="Sdh_cyt"/>
    <property type="match status" value="1"/>
</dbReference>
<comment type="function">
    <text evidence="2">Membrane-anchoring subunit of succinate dehydrogenase (SDH).</text>
</comment>
<keyword evidence="12" id="KW-0249">Electron transport</keyword>
<dbReference type="InterPro" id="IPR000701">
    <property type="entry name" value="SuccDH_FuR_B_TM-su"/>
</dbReference>
<dbReference type="AlphaFoldDB" id="A0AAJ1UBX7"/>
<keyword evidence="15 16" id="KW-0472">Membrane</keyword>
<evidence type="ECO:0000256" key="15">
    <source>
        <dbReference type="ARBA" id="ARBA00023136"/>
    </source>
</evidence>
<evidence type="ECO:0000313" key="18">
    <source>
        <dbReference type="Proteomes" id="UP001227162"/>
    </source>
</evidence>
<proteinExistence type="predicted"/>
<accession>A0AAJ1UBX7</accession>
<keyword evidence="8" id="KW-0816">Tricarboxylic acid cycle</keyword>
<evidence type="ECO:0000256" key="4">
    <source>
        <dbReference type="ARBA" id="ARBA00005163"/>
    </source>
</evidence>
<comment type="subunit">
    <text evidence="5">Part of an enzyme complex containing four subunits: a flavoprotein, an iron-sulfur protein, plus two membrane-anchoring proteins, SdhC and SdhD.</text>
</comment>
<evidence type="ECO:0000256" key="7">
    <source>
        <dbReference type="ARBA" id="ARBA00022448"/>
    </source>
</evidence>
<evidence type="ECO:0000256" key="13">
    <source>
        <dbReference type="ARBA" id="ARBA00022989"/>
    </source>
</evidence>
<reference evidence="17" key="2">
    <citation type="submission" date="2023-04" db="EMBL/GenBank/DDBJ databases">
        <title>'Rhodoalgimonas zhirmunskyi' gen. nov., isolated from a red alga.</title>
        <authorList>
            <person name="Nedashkovskaya O.I."/>
            <person name="Otstavnykh N.Y."/>
            <person name="Bystritskaya E.P."/>
            <person name="Balabanova L.A."/>
            <person name="Isaeva M.P."/>
        </authorList>
    </citation>
    <scope>NUCLEOTIDE SEQUENCE</scope>
    <source>
        <strain evidence="17">10Alg 79</strain>
    </source>
</reference>
<evidence type="ECO:0000256" key="6">
    <source>
        <dbReference type="ARBA" id="ARBA00019425"/>
    </source>
</evidence>
<evidence type="ECO:0000256" key="10">
    <source>
        <dbReference type="ARBA" id="ARBA00022692"/>
    </source>
</evidence>
<keyword evidence="13 16" id="KW-1133">Transmembrane helix</keyword>
<name>A0AAJ1UBX7_9RHOB</name>
<evidence type="ECO:0000256" key="14">
    <source>
        <dbReference type="ARBA" id="ARBA00023004"/>
    </source>
</evidence>
<gene>
    <name evidence="17" type="primary">sdhD</name>
    <name evidence="17" type="ORF">NOI20_11305</name>
</gene>
<dbReference type="Gene3D" id="1.20.1300.10">
    <property type="entry name" value="Fumarate reductase/succinate dehydrogenase, transmembrane subunit"/>
    <property type="match status" value="1"/>
</dbReference>
<keyword evidence="9" id="KW-0349">Heme</keyword>
<evidence type="ECO:0000256" key="11">
    <source>
        <dbReference type="ARBA" id="ARBA00022723"/>
    </source>
</evidence>
<dbReference type="GO" id="GO:0006099">
    <property type="term" value="P:tricarboxylic acid cycle"/>
    <property type="evidence" value="ECO:0007669"/>
    <property type="project" value="UniProtKB-KW"/>
</dbReference>
<dbReference type="RefSeq" id="WP_317626315.1">
    <property type="nucleotide sequence ID" value="NZ_JANFFA010000003.1"/>
</dbReference>
<comment type="caution">
    <text evidence="17">The sequence shown here is derived from an EMBL/GenBank/DDBJ whole genome shotgun (WGS) entry which is preliminary data.</text>
</comment>
<dbReference type="NCBIfam" id="TIGR02968">
    <property type="entry name" value="succ_dehyd_anc"/>
    <property type="match status" value="1"/>
</dbReference>
<keyword evidence="11" id="KW-0479">Metal-binding</keyword>
<keyword evidence="18" id="KW-1185">Reference proteome</keyword>